<name>A0A1M5UKQ5_9BACT</name>
<dbReference type="AlphaFoldDB" id="A0A1M5UKQ5"/>
<dbReference type="OrthoDB" id="5515959at2"/>
<dbReference type="STRING" id="1121409.SAMN02745124_01208"/>
<proteinExistence type="predicted"/>
<protein>
    <submittedName>
        <fullName evidence="1">Uncharacterized protein</fullName>
    </submittedName>
</protein>
<sequence>MPFRLSNDGEKWFKDISKSSKNGFQTDFDAYYFCFIAGITCGQKKTLPVSETRELVEYFPDRFRTRGKLIVSLFLCRELIELGVQFNEKKAVHSAITKLIKPESPSYLSDEGMREFNKYANGGYEVLTEWFADRPRSLDTFLRLFKAKLDQELNKESNSWALGIAV</sequence>
<dbReference type="EMBL" id="FQXS01000005">
    <property type="protein sequence ID" value="SHH63263.1"/>
    <property type="molecule type" value="Genomic_DNA"/>
</dbReference>
<organism evidence="1 2">
    <name type="scientific">Desulfofustis glycolicus DSM 9705</name>
    <dbReference type="NCBI Taxonomy" id="1121409"/>
    <lineage>
        <taxon>Bacteria</taxon>
        <taxon>Pseudomonadati</taxon>
        <taxon>Thermodesulfobacteriota</taxon>
        <taxon>Desulfobulbia</taxon>
        <taxon>Desulfobulbales</taxon>
        <taxon>Desulfocapsaceae</taxon>
        <taxon>Desulfofustis</taxon>
    </lineage>
</organism>
<reference evidence="1 2" key="1">
    <citation type="submission" date="2016-11" db="EMBL/GenBank/DDBJ databases">
        <authorList>
            <person name="Jaros S."/>
            <person name="Januszkiewicz K."/>
            <person name="Wedrychowicz H."/>
        </authorList>
    </citation>
    <scope>NUCLEOTIDE SEQUENCE [LARGE SCALE GENOMIC DNA]</scope>
    <source>
        <strain evidence="1 2">DSM 9705</strain>
    </source>
</reference>
<evidence type="ECO:0000313" key="1">
    <source>
        <dbReference type="EMBL" id="SHH63263.1"/>
    </source>
</evidence>
<accession>A0A1M5UKQ5</accession>
<dbReference type="Proteomes" id="UP000184139">
    <property type="component" value="Unassembled WGS sequence"/>
</dbReference>
<keyword evidence="2" id="KW-1185">Reference proteome</keyword>
<gene>
    <name evidence="1" type="ORF">SAMN02745124_01208</name>
</gene>
<dbReference type="RefSeq" id="WP_073374244.1">
    <property type="nucleotide sequence ID" value="NZ_FQXS01000005.1"/>
</dbReference>
<evidence type="ECO:0000313" key="2">
    <source>
        <dbReference type="Proteomes" id="UP000184139"/>
    </source>
</evidence>